<dbReference type="InterPro" id="IPR036890">
    <property type="entry name" value="HATPase_C_sf"/>
</dbReference>
<evidence type="ECO:0000256" key="2">
    <source>
        <dbReference type="ARBA" id="ARBA00004429"/>
    </source>
</evidence>
<keyword evidence="7" id="KW-0808">Transferase</keyword>
<evidence type="ECO:0000256" key="14">
    <source>
        <dbReference type="PROSITE-ProRule" id="PRU00110"/>
    </source>
</evidence>
<dbReference type="GO" id="GO:0005524">
    <property type="term" value="F:ATP binding"/>
    <property type="evidence" value="ECO:0007669"/>
    <property type="project" value="UniProtKB-KW"/>
</dbReference>
<dbReference type="InterPro" id="IPR011006">
    <property type="entry name" value="CheY-like_superfamily"/>
</dbReference>
<dbReference type="Pfam" id="PF01627">
    <property type="entry name" value="Hpt"/>
    <property type="match status" value="1"/>
</dbReference>
<dbReference type="InterPro" id="IPR008207">
    <property type="entry name" value="Sig_transdc_His_kin_Hpt_dom"/>
</dbReference>
<dbReference type="CDD" id="cd16922">
    <property type="entry name" value="HATPase_EvgS-ArcB-TorS-like"/>
    <property type="match status" value="1"/>
</dbReference>
<evidence type="ECO:0000256" key="11">
    <source>
        <dbReference type="ARBA" id="ARBA00022989"/>
    </source>
</evidence>
<feature type="modified residue" description="4-aspartylphosphate" evidence="15">
    <location>
        <position position="853"/>
    </location>
</feature>
<dbReference type="InterPro" id="IPR004358">
    <property type="entry name" value="Sig_transdc_His_kin-like_C"/>
</dbReference>
<dbReference type="InterPro" id="IPR036097">
    <property type="entry name" value="HisK_dim/P_sf"/>
</dbReference>
<evidence type="ECO:0000256" key="15">
    <source>
        <dbReference type="PROSITE-ProRule" id="PRU00169"/>
    </source>
</evidence>
<evidence type="ECO:0000313" key="21">
    <source>
        <dbReference type="Proteomes" id="UP001336314"/>
    </source>
</evidence>
<dbReference type="InterPro" id="IPR003661">
    <property type="entry name" value="HisK_dim/P_dom"/>
</dbReference>
<dbReference type="Gene3D" id="1.20.120.160">
    <property type="entry name" value="HPT domain"/>
    <property type="match status" value="1"/>
</dbReference>
<evidence type="ECO:0000256" key="12">
    <source>
        <dbReference type="ARBA" id="ARBA00023012"/>
    </source>
</evidence>
<dbReference type="EC" id="2.7.13.3" evidence="3"/>
<evidence type="ECO:0000256" key="5">
    <source>
        <dbReference type="ARBA" id="ARBA00022519"/>
    </source>
</evidence>
<comment type="catalytic activity">
    <reaction evidence="1">
        <text>ATP + protein L-histidine = ADP + protein N-phospho-L-histidine.</text>
        <dbReference type="EC" id="2.7.13.3"/>
    </reaction>
</comment>
<dbReference type="PANTHER" id="PTHR43047:SF72">
    <property type="entry name" value="OSMOSENSING HISTIDINE PROTEIN KINASE SLN1"/>
    <property type="match status" value="1"/>
</dbReference>
<keyword evidence="9" id="KW-0418">Kinase</keyword>
<dbReference type="Gene3D" id="3.30.565.10">
    <property type="entry name" value="Histidine kinase-like ATPase, C-terminal domain"/>
    <property type="match status" value="1"/>
</dbReference>
<evidence type="ECO:0000256" key="1">
    <source>
        <dbReference type="ARBA" id="ARBA00000085"/>
    </source>
</evidence>
<feature type="transmembrane region" description="Helical" evidence="16">
    <location>
        <begin position="130"/>
        <end position="157"/>
    </location>
</feature>
<keyword evidence="6 15" id="KW-0597">Phosphoprotein</keyword>
<dbReference type="Gene3D" id="3.40.50.2300">
    <property type="match status" value="1"/>
</dbReference>
<dbReference type="SMART" id="SM00387">
    <property type="entry name" value="HATPase_c"/>
    <property type="match status" value="1"/>
</dbReference>
<dbReference type="Proteomes" id="UP001336314">
    <property type="component" value="Unassembled WGS sequence"/>
</dbReference>
<dbReference type="PRINTS" id="PR00344">
    <property type="entry name" value="BCTRLSENSOR"/>
</dbReference>
<keyword evidence="8 16" id="KW-0812">Transmembrane</keyword>
<dbReference type="Pfam" id="PF00512">
    <property type="entry name" value="HisKA"/>
    <property type="match status" value="1"/>
</dbReference>
<feature type="transmembrane region" description="Helical" evidence="16">
    <location>
        <begin position="436"/>
        <end position="457"/>
    </location>
</feature>
<keyword evidence="4" id="KW-1003">Cell membrane</keyword>
<keyword evidence="11 16" id="KW-1133">Transmembrane helix</keyword>
<feature type="transmembrane region" description="Helical" evidence="16">
    <location>
        <begin position="67"/>
        <end position="93"/>
    </location>
</feature>
<name>A0ABU7J1B7_9GAMM</name>
<dbReference type="Pfam" id="PF00072">
    <property type="entry name" value="Response_reg"/>
    <property type="match status" value="1"/>
</dbReference>
<dbReference type="InterPro" id="IPR005467">
    <property type="entry name" value="His_kinase_dom"/>
</dbReference>
<dbReference type="PROSITE" id="PS50109">
    <property type="entry name" value="HIS_KIN"/>
    <property type="match status" value="1"/>
</dbReference>
<evidence type="ECO:0000256" key="8">
    <source>
        <dbReference type="ARBA" id="ARBA00022692"/>
    </source>
</evidence>
<dbReference type="InterPro" id="IPR036641">
    <property type="entry name" value="HPT_dom_sf"/>
</dbReference>
<dbReference type="SMART" id="SM00448">
    <property type="entry name" value="REC"/>
    <property type="match status" value="1"/>
</dbReference>
<dbReference type="SMART" id="SM00388">
    <property type="entry name" value="HisKA"/>
    <property type="match status" value="1"/>
</dbReference>
<dbReference type="CDD" id="cd12914">
    <property type="entry name" value="PDC1_DGC_like"/>
    <property type="match status" value="1"/>
</dbReference>
<comment type="caution">
    <text evidence="20">The sequence shown here is derived from an EMBL/GenBank/DDBJ whole genome shotgun (WGS) entry which is preliminary data.</text>
</comment>
<feature type="domain" description="HPt" evidence="19">
    <location>
        <begin position="939"/>
        <end position="1029"/>
    </location>
</feature>
<evidence type="ECO:0000256" key="13">
    <source>
        <dbReference type="ARBA" id="ARBA00023136"/>
    </source>
</evidence>
<dbReference type="PROSITE" id="PS50110">
    <property type="entry name" value="RESPONSE_REGULATORY"/>
    <property type="match status" value="1"/>
</dbReference>
<evidence type="ECO:0000256" key="10">
    <source>
        <dbReference type="ARBA" id="ARBA00022840"/>
    </source>
</evidence>
<dbReference type="Gene3D" id="1.10.287.130">
    <property type="match status" value="1"/>
</dbReference>
<dbReference type="CDD" id="cd17546">
    <property type="entry name" value="REC_hyHK_CKI1_RcsC-like"/>
    <property type="match status" value="1"/>
</dbReference>
<dbReference type="RefSeq" id="WP_330127288.1">
    <property type="nucleotide sequence ID" value="NZ_JAUHLI010000001.1"/>
</dbReference>
<feature type="transmembrane region" description="Helical" evidence="16">
    <location>
        <begin position="105"/>
        <end position="124"/>
    </location>
</feature>
<feature type="modified residue" description="Phosphohistidine" evidence="14">
    <location>
        <position position="978"/>
    </location>
</feature>
<keyword evidence="12" id="KW-0902">Two-component regulatory system</keyword>
<evidence type="ECO:0000256" key="9">
    <source>
        <dbReference type="ARBA" id="ARBA00022777"/>
    </source>
</evidence>
<dbReference type="EMBL" id="JAUHLI010000001">
    <property type="protein sequence ID" value="MEE2000138.1"/>
    <property type="molecule type" value="Genomic_DNA"/>
</dbReference>
<evidence type="ECO:0000256" key="3">
    <source>
        <dbReference type="ARBA" id="ARBA00012438"/>
    </source>
</evidence>
<dbReference type="PROSITE" id="PS50894">
    <property type="entry name" value="HPT"/>
    <property type="match status" value="1"/>
</dbReference>
<dbReference type="SUPFAM" id="SSF55874">
    <property type="entry name" value="ATPase domain of HSP90 chaperone/DNA topoisomerase II/histidine kinase"/>
    <property type="match status" value="1"/>
</dbReference>
<evidence type="ECO:0000259" key="18">
    <source>
        <dbReference type="PROSITE" id="PS50110"/>
    </source>
</evidence>
<keyword evidence="5" id="KW-0997">Cell inner membrane</keyword>
<keyword evidence="13 16" id="KW-0472">Membrane</keyword>
<dbReference type="Gene3D" id="3.30.450.20">
    <property type="entry name" value="PAS domain"/>
    <property type="match status" value="1"/>
</dbReference>
<feature type="transmembrane region" description="Helical" evidence="16">
    <location>
        <begin position="21"/>
        <end position="47"/>
    </location>
</feature>
<evidence type="ECO:0000256" key="6">
    <source>
        <dbReference type="ARBA" id="ARBA00022553"/>
    </source>
</evidence>
<protein>
    <recommendedName>
        <fullName evidence="3">histidine kinase</fullName>
        <ecNumber evidence="3">2.7.13.3</ecNumber>
    </recommendedName>
</protein>
<feature type="domain" description="Histidine kinase" evidence="17">
    <location>
        <begin position="561"/>
        <end position="779"/>
    </location>
</feature>
<evidence type="ECO:0000256" key="7">
    <source>
        <dbReference type="ARBA" id="ARBA00022679"/>
    </source>
</evidence>
<dbReference type="InterPro" id="IPR003594">
    <property type="entry name" value="HATPase_dom"/>
</dbReference>
<feature type="domain" description="Response regulatory" evidence="18">
    <location>
        <begin position="804"/>
        <end position="918"/>
    </location>
</feature>
<evidence type="ECO:0000259" key="17">
    <source>
        <dbReference type="PROSITE" id="PS50109"/>
    </source>
</evidence>
<organism evidence="20 21">
    <name type="scientific">Alkalimonas cellulosilytica</name>
    <dbReference type="NCBI Taxonomy" id="3058395"/>
    <lineage>
        <taxon>Bacteria</taxon>
        <taxon>Pseudomonadati</taxon>
        <taxon>Pseudomonadota</taxon>
        <taxon>Gammaproteobacteria</taxon>
        <taxon>Alkalimonas</taxon>
    </lineage>
</organism>
<keyword evidence="10 20" id="KW-0067">ATP-binding</keyword>
<dbReference type="InterPro" id="IPR001789">
    <property type="entry name" value="Sig_transdc_resp-reg_receiver"/>
</dbReference>
<dbReference type="Pfam" id="PF02518">
    <property type="entry name" value="HATPase_c"/>
    <property type="match status" value="1"/>
</dbReference>
<keyword evidence="21" id="KW-1185">Reference proteome</keyword>
<evidence type="ECO:0000259" key="19">
    <source>
        <dbReference type="PROSITE" id="PS50894"/>
    </source>
</evidence>
<dbReference type="SUPFAM" id="SSF52172">
    <property type="entry name" value="CheY-like"/>
    <property type="match status" value="1"/>
</dbReference>
<evidence type="ECO:0000256" key="4">
    <source>
        <dbReference type="ARBA" id="ARBA00022475"/>
    </source>
</evidence>
<reference evidence="20 21" key="1">
    <citation type="submission" date="2023-07" db="EMBL/GenBank/DDBJ databases">
        <title>Alkalimonas sp., MEB108 novel, alkaliphilic bacterium isolated from Lonar Lake, India.</title>
        <authorList>
            <person name="Joshi A."/>
            <person name="Thite S."/>
        </authorList>
    </citation>
    <scope>NUCLEOTIDE SEQUENCE [LARGE SCALE GENOMIC DNA]</scope>
    <source>
        <strain evidence="20 21">MEB108</strain>
    </source>
</reference>
<accession>A0ABU7J1B7</accession>
<proteinExistence type="predicted"/>
<gene>
    <name evidence="20" type="ORF">QWY20_01625</name>
</gene>
<evidence type="ECO:0000313" key="20">
    <source>
        <dbReference type="EMBL" id="MEE2000138.1"/>
    </source>
</evidence>
<evidence type="ECO:0000256" key="16">
    <source>
        <dbReference type="SAM" id="Phobius"/>
    </source>
</evidence>
<dbReference type="CDD" id="cd00082">
    <property type="entry name" value="HisKA"/>
    <property type="match status" value="1"/>
</dbReference>
<comment type="subcellular location">
    <subcellularLocation>
        <location evidence="2">Cell inner membrane</location>
        <topology evidence="2">Multi-pass membrane protein</topology>
    </subcellularLocation>
</comment>
<sequence length="1029" mass="113757">MLSTYTSLDKYWTFSRRQLWLCSYISVLGFVTNSLVLQLTLLAPLLLGNTAFLAILLRLGPFWGLGSFAVVTLPLLGTWLWWLSLAELILVFLAWRSGKHSIARLYWYCWLVLAPAAFVYLYWWQGVGGGFAVLITLIVAMAGALNLHGAKLILNVAISARLSRQQPLSEQLAGRITVYSAVPTLVLILAALHAFVAWDLNKRHEQLLRLEQQFITFSAHQLRQFRTALQQAALNYSRHQDERILDDLLELQPHFISAAVTNPDGDIISYRFRGGQQLVGSVNVADRDYFKQLQLKPAGTYVSDAYQGRGLGEDLLFAVSAPMLNPVQQFNGVVQASVLLSSLAQQLQPADSPEQVQAVLLDNQDKQIWSVPLSADYGQQFQRGSDFIPGKRVFTNSWFLPDGGVQLNQDGRAFIRSHQTEDGWLLLMRYQLDAVLIGYNLLTLMVILLVALALWLLHRTSFYFVRFYSRPLQQLVQSIQQLELQGTAPFCDLSARASGLEVQQLFDEYNAMVLRLHQAGSRLEELNSSLEQRVQQRTEELANERDRATQLAEVKSRFLATMSHELRTPLTAIIGYTEQLQQSQLLDAKQQQQLDVIARNSNYLLGIVNDILDAAKLEEGKLSTVQQPVAIKQLLQDLCNDMSKLASNKGLQLDFVFDASIPAWLLLDAQRLQQVLLNLLSNAIKFTEQGSIRVQASRSAPHRLQIRVSDTGIGMTMHQLQIVFSAFEQADSGTSRKYGGTGLGLHISYQLAELMQGELSVSSEPGQGSEFTLELPLIEPEVPPMHSYSVPKVAAVDVPQLQGQVLVVDDVADIRLLVVDLLQQSGLTVTAAVNGAEAIECARQQSFDLILMDMNMPVLDGAEATRQLRAEGFSLPILALTADVLAEDQASFLQAGCNEVLSKPIEPALLYQALARYLAEASVPADSPPTVPVAAVLSASDRIAALKQRYLTQLPAQLDQLRLLRTQQDQVGLEALLHQIKGTAGSFGLQQISALAAGMELKLKSGHAISETDCAELASAIQAANNESS</sequence>
<dbReference type="SUPFAM" id="SSF47384">
    <property type="entry name" value="Homodimeric domain of signal transducing histidine kinase"/>
    <property type="match status" value="1"/>
</dbReference>
<keyword evidence="10 20" id="KW-0547">Nucleotide-binding</keyword>
<dbReference type="PANTHER" id="PTHR43047">
    <property type="entry name" value="TWO-COMPONENT HISTIDINE PROTEIN KINASE"/>
    <property type="match status" value="1"/>
</dbReference>
<dbReference type="SUPFAM" id="SSF47226">
    <property type="entry name" value="Histidine-containing phosphotransfer domain, HPT domain"/>
    <property type="match status" value="1"/>
</dbReference>